<sequence>MATKPRQLTNINIANDINITNDIYRLQLARLHTKRISELSPSLLLLSQPPYKIPNVNTLQACDLLLAPPSTYHCDDLFHPTHARCLPERCHRRCSIHNGAAGSSVTGKATYEPTYWIEQQRDPLSRPFVQYLLNSVGTRNIHQHQHQRRRRTTKDDNAQPFSGLSIHATPPQPDPSTTSPSPKPSSPRVNNRSLPSDRGVTALLASRSLLPSSILPPIVTHA</sequence>
<keyword evidence="3" id="KW-1185">Reference proteome</keyword>
<comment type="caution">
    <text evidence="2">The sequence shown here is derived from an EMBL/GenBank/DDBJ whole genome shotgun (WGS) entry which is preliminary data.</text>
</comment>
<dbReference type="EMBL" id="MU155300">
    <property type="protein sequence ID" value="KAF9476269.1"/>
    <property type="molecule type" value="Genomic_DNA"/>
</dbReference>
<accession>A0A9P5YVL3</accession>
<evidence type="ECO:0000313" key="2">
    <source>
        <dbReference type="EMBL" id="KAF9476269.1"/>
    </source>
</evidence>
<proteinExistence type="predicted"/>
<reference evidence="2" key="1">
    <citation type="submission" date="2020-11" db="EMBL/GenBank/DDBJ databases">
        <authorList>
            <consortium name="DOE Joint Genome Institute"/>
            <person name="Ahrendt S."/>
            <person name="Riley R."/>
            <person name="Andreopoulos W."/>
            <person name="Labutti K."/>
            <person name="Pangilinan J."/>
            <person name="Ruiz-Duenas F.J."/>
            <person name="Barrasa J.M."/>
            <person name="Sanchez-Garcia M."/>
            <person name="Camarero S."/>
            <person name="Miyauchi S."/>
            <person name="Serrano A."/>
            <person name="Linde D."/>
            <person name="Babiker R."/>
            <person name="Drula E."/>
            <person name="Ayuso-Fernandez I."/>
            <person name="Pacheco R."/>
            <person name="Padilla G."/>
            <person name="Ferreira P."/>
            <person name="Barriuso J."/>
            <person name="Kellner H."/>
            <person name="Castanera R."/>
            <person name="Alfaro M."/>
            <person name="Ramirez L."/>
            <person name="Pisabarro A.G."/>
            <person name="Kuo A."/>
            <person name="Tritt A."/>
            <person name="Lipzen A."/>
            <person name="He G."/>
            <person name="Yan M."/>
            <person name="Ng V."/>
            <person name="Cullen D."/>
            <person name="Martin F."/>
            <person name="Rosso M.-N."/>
            <person name="Henrissat B."/>
            <person name="Hibbett D."/>
            <person name="Martinez A.T."/>
            <person name="Grigoriev I.V."/>
        </authorList>
    </citation>
    <scope>NUCLEOTIDE SEQUENCE</scope>
    <source>
        <strain evidence="2">CIRM-BRFM 674</strain>
    </source>
</reference>
<dbReference type="Proteomes" id="UP000807469">
    <property type="component" value="Unassembled WGS sequence"/>
</dbReference>
<evidence type="ECO:0000313" key="3">
    <source>
        <dbReference type="Proteomes" id="UP000807469"/>
    </source>
</evidence>
<gene>
    <name evidence="2" type="ORF">BDN70DRAFT_995799</name>
</gene>
<evidence type="ECO:0000256" key="1">
    <source>
        <dbReference type="SAM" id="MobiDB-lite"/>
    </source>
</evidence>
<name>A0A9P5YVL3_9AGAR</name>
<organism evidence="2 3">
    <name type="scientific">Pholiota conissans</name>
    <dbReference type="NCBI Taxonomy" id="109636"/>
    <lineage>
        <taxon>Eukaryota</taxon>
        <taxon>Fungi</taxon>
        <taxon>Dikarya</taxon>
        <taxon>Basidiomycota</taxon>
        <taxon>Agaricomycotina</taxon>
        <taxon>Agaricomycetes</taxon>
        <taxon>Agaricomycetidae</taxon>
        <taxon>Agaricales</taxon>
        <taxon>Agaricineae</taxon>
        <taxon>Strophariaceae</taxon>
        <taxon>Pholiota</taxon>
    </lineage>
</organism>
<feature type="compositionally biased region" description="Basic residues" evidence="1">
    <location>
        <begin position="141"/>
        <end position="152"/>
    </location>
</feature>
<feature type="region of interest" description="Disordered" evidence="1">
    <location>
        <begin position="139"/>
        <end position="200"/>
    </location>
</feature>
<protein>
    <submittedName>
        <fullName evidence="2">Uncharacterized protein</fullName>
    </submittedName>
</protein>
<dbReference type="AlphaFoldDB" id="A0A9P5YVL3"/>